<reference evidence="14 15" key="1">
    <citation type="submission" date="2018-12" db="EMBL/GenBank/DDBJ databases">
        <title>Complete genome of Litorilituus sediminis.</title>
        <authorList>
            <person name="Liu A."/>
            <person name="Rong J."/>
        </authorList>
    </citation>
    <scope>NUCLEOTIDE SEQUENCE [LARGE SCALE GENOMIC DNA]</scope>
    <source>
        <strain evidence="14 15">JCM 17549</strain>
    </source>
</reference>
<name>A0A4P6PCS3_9GAMM</name>
<dbReference type="SUPFAM" id="SSF89392">
    <property type="entry name" value="Prokaryotic lipoproteins and lipoprotein localization factors"/>
    <property type="match status" value="1"/>
</dbReference>
<dbReference type="EMBL" id="CP034759">
    <property type="protein sequence ID" value="QBG37572.1"/>
    <property type="molecule type" value="Genomic_DNA"/>
</dbReference>
<evidence type="ECO:0000313" key="15">
    <source>
        <dbReference type="Proteomes" id="UP000290244"/>
    </source>
</evidence>
<dbReference type="CDD" id="cd16326">
    <property type="entry name" value="LolB"/>
    <property type="match status" value="1"/>
</dbReference>
<dbReference type="NCBIfam" id="TIGR00548">
    <property type="entry name" value="lolB"/>
    <property type="match status" value="1"/>
</dbReference>
<keyword evidence="7 13" id="KW-0653">Protein transport</keyword>
<proteinExistence type="inferred from homology"/>
<dbReference type="HAMAP" id="MF_00233">
    <property type="entry name" value="LolB"/>
    <property type="match status" value="1"/>
</dbReference>
<keyword evidence="8 13" id="KW-0472">Membrane</keyword>
<evidence type="ECO:0000256" key="7">
    <source>
        <dbReference type="ARBA" id="ARBA00022927"/>
    </source>
</evidence>
<dbReference type="GO" id="GO:0044874">
    <property type="term" value="P:lipoprotein localization to outer membrane"/>
    <property type="evidence" value="ECO:0007669"/>
    <property type="project" value="UniProtKB-UniRule"/>
</dbReference>
<keyword evidence="11 13" id="KW-0998">Cell outer membrane</keyword>
<keyword evidence="5 13" id="KW-0813">Transport</keyword>
<keyword evidence="10 13" id="KW-0143">Chaperone</keyword>
<gene>
    <name evidence="13 14" type="primary">lolB</name>
    <name evidence="14" type="ORF">EMK97_18480</name>
</gene>
<dbReference type="GO" id="GO:0015031">
    <property type="term" value="P:protein transport"/>
    <property type="evidence" value="ECO:0007669"/>
    <property type="project" value="UniProtKB-KW"/>
</dbReference>
<evidence type="ECO:0000256" key="3">
    <source>
        <dbReference type="ARBA" id="ARBA00011245"/>
    </source>
</evidence>
<dbReference type="InterPro" id="IPR029046">
    <property type="entry name" value="LolA/LolB/LppX"/>
</dbReference>
<accession>A0A4P6PCS3</accession>
<comment type="function">
    <text evidence="13">Plays a critical role in the incorporation of lipoproteins in the outer membrane after they are released by the LolA protein.</text>
</comment>
<evidence type="ECO:0000256" key="4">
    <source>
        <dbReference type="ARBA" id="ARBA00016202"/>
    </source>
</evidence>
<keyword evidence="6" id="KW-0732">Signal</keyword>
<dbReference type="KEGG" id="lsd:EMK97_18480"/>
<dbReference type="Proteomes" id="UP000290244">
    <property type="component" value="Chromosome"/>
</dbReference>
<dbReference type="GO" id="GO:0009279">
    <property type="term" value="C:cell outer membrane"/>
    <property type="evidence" value="ECO:0007669"/>
    <property type="project" value="UniProtKB-SubCell"/>
</dbReference>
<comment type="similarity">
    <text evidence="2 13">Belongs to the LolB family.</text>
</comment>
<evidence type="ECO:0000256" key="12">
    <source>
        <dbReference type="ARBA" id="ARBA00023288"/>
    </source>
</evidence>
<keyword evidence="15" id="KW-1185">Reference proteome</keyword>
<comment type="subunit">
    <text evidence="3 13">Monomer.</text>
</comment>
<evidence type="ECO:0000256" key="11">
    <source>
        <dbReference type="ARBA" id="ARBA00023237"/>
    </source>
</evidence>
<keyword evidence="9" id="KW-0564">Palmitate</keyword>
<dbReference type="OrthoDB" id="9797618at2"/>
<protein>
    <recommendedName>
        <fullName evidence="4 13">Outer-membrane lipoprotein LolB</fullName>
    </recommendedName>
</protein>
<organism evidence="14 15">
    <name type="scientific">Litorilituus sediminis</name>
    <dbReference type="NCBI Taxonomy" id="718192"/>
    <lineage>
        <taxon>Bacteria</taxon>
        <taxon>Pseudomonadati</taxon>
        <taxon>Pseudomonadota</taxon>
        <taxon>Gammaproteobacteria</taxon>
        <taxon>Alteromonadales</taxon>
        <taxon>Colwelliaceae</taxon>
        <taxon>Litorilituus</taxon>
    </lineage>
</organism>
<dbReference type="Pfam" id="PF03550">
    <property type="entry name" value="LolB"/>
    <property type="match status" value="1"/>
</dbReference>
<evidence type="ECO:0000256" key="2">
    <source>
        <dbReference type="ARBA" id="ARBA00009696"/>
    </source>
</evidence>
<dbReference type="Gene3D" id="2.50.20.10">
    <property type="entry name" value="Lipoprotein localisation LolA/LolB/LppX"/>
    <property type="match status" value="1"/>
</dbReference>
<dbReference type="InterPro" id="IPR004565">
    <property type="entry name" value="OM_lipoprot_LolB"/>
</dbReference>
<evidence type="ECO:0000256" key="10">
    <source>
        <dbReference type="ARBA" id="ARBA00023186"/>
    </source>
</evidence>
<evidence type="ECO:0000256" key="9">
    <source>
        <dbReference type="ARBA" id="ARBA00023139"/>
    </source>
</evidence>
<comment type="subcellular location">
    <subcellularLocation>
        <location evidence="1">Cell outer membrane</location>
        <topology evidence="1">Lipid-anchor</topology>
    </subcellularLocation>
</comment>
<keyword evidence="12 14" id="KW-0449">Lipoprotein</keyword>
<evidence type="ECO:0000256" key="1">
    <source>
        <dbReference type="ARBA" id="ARBA00004459"/>
    </source>
</evidence>
<evidence type="ECO:0000256" key="8">
    <source>
        <dbReference type="ARBA" id="ARBA00023136"/>
    </source>
</evidence>
<dbReference type="AlphaFoldDB" id="A0A4P6PCS3"/>
<evidence type="ECO:0000313" key="14">
    <source>
        <dbReference type="EMBL" id="QBG37572.1"/>
    </source>
</evidence>
<evidence type="ECO:0000256" key="5">
    <source>
        <dbReference type="ARBA" id="ARBA00022448"/>
    </source>
</evidence>
<sequence>MINTQSSSIYRLLTILVLAMFFLSACTTNKAIPPIESVHPHQERAQLLQQLSQWQITGKIAFIQSNKRERANFHWQINEETQQQNLNLTSYLGINVLQLSSSNGHHKVKVDGKTYQGEDLTALIYQLTGFTLPTKALNFWLKGLPYLDSDQISYHPETQLPEYLLSSLETNTNNHEAWRIHYGNYQAIKQFILAKKLTISKGDLTIKLVIDKWRV</sequence>
<evidence type="ECO:0000256" key="6">
    <source>
        <dbReference type="ARBA" id="ARBA00022729"/>
    </source>
</evidence>
<evidence type="ECO:0000256" key="13">
    <source>
        <dbReference type="HAMAP-Rule" id="MF_00233"/>
    </source>
</evidence>